<evidence type="ECO:0000313" key="4">
    <source>
        <dbReference type="EMBL" id="SDJ18623.1"/>
    </source>
</evidence>
<keyword evidence="5" id="KW-1185">Reference proteome</keyword>
<dbReference type="InterPro" id="IPR006311">
    <property type="entry name" value="TAT_signal"/>
</dbReference>
<dbReference type="PRINTS" id="PR00111">
    <property type="entry name" value="ABHYDROLASE"/>
</dbReference>
<organism evidence="4 5">
    <name type="scientific">Rhodococcus triatomae</name>
    <dbReference type="NCBI Taxonomy" id="300028"/>
    <lineage>
        <taxon>Bacteria</taxon>
        <taxon>Bacillati</taxon>
        <taxon>Actinomycetota</taxon>
        <taxon>Actinomycetes</taxon>
        <taxon>Mycobacteriales</taxon>
        <taxon>Nocardiaceae</taxon>
        <taxon>Rhodococcus</taxon>
    </lineage>
</organism>
<dbReference type="PANTHER" id="PTHR43798:SF31">
    <property type="entry name" value="AB HYDROLASE SUPERFAMILY PROTEIN YCLE"/>
    <property type="match status" value="1"/>
</dbReference>
<dbReference type="PROSITE" id="PS51318">
    <property type="entry name" value="TAT"/>
    <property type="match status" value="1"/>
</dbReference>
<feature type="region of interest" description="Disordered" evidence="2">
    <location>
        <begin position="33"/>
        <end position="52"/>
    </location>
</feature>
<dbReference type="Gene3D" id="3.40.50.1820">
    <property type="entry name" value="alpha/beta hydrolase"/>
    <property type="match status" value="1"/>
</dbReference>
<dbReference type="InterPro" id="IPR000073">
    <property type="entry name" value="AB_hydrolase_1"/>
</dbReference>
<reference evidence="4 5" key="1">
    <citation type="submission" date="2016-10" db="EMBL/GenBank/DDBJ databases">
        <authorList>
            <person name="de Groot N.N."/>
        </authorList>
    </citation>
    <scope>NUCLEOTIDE SEQUENCE [LARGE SCALE GENOMIC DNA]</scope>
    <source>
        <strain evidence="4 5">DSM 44892</strain>
    </source>
</reference>
<dbReference type="Pfam" id="PF00561">
    <property type="entry name" value="Abhydrolase_1"/>
    <property type="match status" value="1"/>
</dbReference>
<sequence>MTSSSRTRLLAFGALGAGVVAAGLYARRRRAGRAASAAPAPRNPLLGEPTTRPEIIDVVTDDGAVLHARAYGPADAPPIVLVHGWACSIEYWYPQINALAGDYRVIAYDQRGHGRSTAGTRVFDPDVLADDLEAVLEATVVGDHKAEIVGHSMGGMSIIAWAERHSDKVDRFASAVLLASTATDSLVAESTVIPLPPRFPKVPLPVGRAIIGASLPIVSTPMTAKAIQYVTMSPRATREEVEFCGKIVSGCQPRTRGGWGIALSNLDIRRGLENLTVPTTVLVGTVDRLTPQSHARRLARTLDQADNLQRLIVLPGVGHMSSVEDPESVNREIVRLRAL</sequence>
<dbReference type="Proteomes" id="UP000183263">
    <property type="component" value="Unassembled WGS sequence"/>
</dbReference>
<dbReference type="GO" id="GO:0016020">
    <property type="term" value="C:membrane"/>
    <property type="evidence" value="ECO:0007669"/>
    <property type="project" value="TreeGrafter"/>
</dbReference>
<dbReference type="InterPro" id="IPR029058">
    <property type="entry name" value="AB_hydrolase_fold"/>
</dbReference>
<dbReference type="PANTHER" id="PTHR43798">
    <property type="entry name" value="MONOACYLGLYCEROL LIPASE"/>
    <property type="match status" value="1"/>
</dbReference>
<dbReference type="OrthoDB" id="5422338at2"/>
<protein>
    <submittedName>
        <fullName evidence="4">Pimeloyl-ACP methyl ester carboxylesterase</fullName>
    </submittedName>
</protein>
<name>A0A1G8RP00_9NOCA</name>
<keyword evidence="1" id="KW-0378">Hydrolase</keyword>
<accession>A0A1G8RP00</accession>
<gene>
    <name evidence="4" type="ORF">SAMN05444695_11856</name>
</gene>
<dbReference type="InterPro" id="IPR050266">
    <property type="entry name" value="AB_hydrolase_sf"/>
</dbReference>
<feature type="domain" description="AB hydrolase-1" evidence="3">
    <location>
        <begin position="77"/>
        <end position="198"/>
    </location>
</feature>
<feature type="compositionally biased region" description="Low complexity" evidence="2">
    <location>
        <begin position="33"/>
        <end position="46"/>
    </location>
</feature>
<dbReference type="EMBL" id="FNDN01000018">
    <property type="protein sequence ID" value="SDJ18623.1"/>
    <property type="molecule type" value="Genomic_DNA"/>
</dbReference>
<evidence type="ECO:0000256" key="2">
    <source>
        <dbReference type="SAM" id="MobiDB-lite"/>
    </source>
</evidence>
<evidence type="ECO:0000313" key="5">
    <source>
        <dbReference type="Proteomes" id="UP000183263"/>
    </source>
</evidence>
<dbReference type="RefSeq" id="WP_072739888.1">
    <property type="nucleotide sequence ID" value="NZ_CP048813.1"/>
</dbReference>
<dbReference type="SUPFAM" id="SSF53474">
    <property type="entry name" value="alpha/beta-Hydrolases"/>
    <property type="match status" value="1"/>
</dbReference>
<dbReference type="GO" id="GO:0016787">
    <property type="term" value="F:hydrolase activity"/>
    <property type="evidence" value="ECO:0007669"/>
    <property type="project" value="UniProtKB-KW"/>
</dbReference>
<evidence type="ECO:0000259" key="3">
    <source>
        <dbReference type="Pfam" id="PF00561"/>
    </source>
</evidence>
<dbReference type="AlphaFoldDB" id="A0A1G8RP00"/>
<evidence type="ECO:0000256" key="1">
    <source>
        <dbReference type="ARBA" id="ARBA00022801"/>
    </source>
</evidence>
<proteinExistence type="predicted"/>